<dbReference type="EMBL" id="JARJCM010000047">
    <property type="protein sequence ID" value="KAJ7035825.1"/>
    <property type="molecule type" value="Genomic_DNA"/>
</dbReference>
<feature type="region of interest" description="Disordered" evidence="2">
    <location>
        <begin position="383"/>
        <end position="430"/>
    </location>
</feature>
<feature type="coiled-coil region" evidence="1">
    <location>
        <begin position="60"/>
        <end position="101"/>
    </location>
</feature>
<protein>
    <submittedName>
        <fullName evidence="3">Uncharacterized protein</fullName>
    </submittedName>
</protein>
<sequence>MPPRKKDGHLAALIEEKDSKIEKLQLSLETHIAHAIATKSRLVSALDTLDSLHTHNASELAAQAETNKSLREKLARYLSRVRVAEAERDQLRDVVVDLSDKIELSSADFTSWSHNRLKIPRLLEPLHDHSTSPGFSGPELAPNLWAYASWMIRLLRDTLTTERRAHAATRSAARARIAILEAQLARRDVELEYCVMDAGHPFPRAHENPRYPNIPLPPSPPPEMREIIQRTSAENIVLEEEVRQLELLLEEAGLSNHNNISPELEVPVTTPAAHPSTLDMNRSTAPTRASPIETTPPPPESRRRKRERPSTNHRVPSPSSAPEVVDPDRTIRPASHSSRGGPQAVPNDIHASLDRDIAALGAKIDGFHLEKMLLRAQVRELESESDQNHATDVGPRSQEQEPLAGSPVVATPSQSRTEPPSGALLHPGALEDYDGEMSMDLATPLVPTLILPHAGYSILQPSAQPNVVSASPLPHVSTEISPLHLSSDFPLPDLYPSLDITDTSLHVGEQAVQELINSLSAARQNP</sequence>
<dbReference type="Proteomes" id="UP001218188">
    <property type="component" value="Unassembled WGS sequence"/>
</dbReference>
<proteinExistence type="predicted"/>
<evidence type="ECO:0000256" key="1">
    <source>
        <dbReference type="SAM" id="Coils"/>
    </source>
</evidence>
<gene>
    <name evidence="3" type="ORF">C8F04DRAFT_1096872</name>
</gene>
<evidence type="ECO:0000313" key="3">
    <source>
        <dbReference type="EMBL" id="KAJ7035825.1"/>
    </source>
</evidence>
<dbReference type="AlphaFoldDB" id="A0AAD6X535"/>
<feature type="compositionally biased region" description="Polar residues" evidence="2">
    <location>
        <begin position="278"/>
        <end position="287"/>
    </location>
</feature>
<evidence type="ECO:0000256" key="2">
    <source>
        <dbReference type="SAM" id="MobiDB-lite"/>
    </source>
</evidence>
<name>A0AAD6X535_9AGAR</name>
<organism evidence="3 4">
    <name type="scientific">Mycena alexandri</name>
    <dbReference type="NCBI Taxonomy" id="1745969"/>
    <lineage>
        <taxon>Eukaryota</taxon>
        <taxon>Fungi</taxon>
        <taxon>Dikarya</taxon>
        <taxon>Basidiomycota</taxon>
        <taxon>Agaricomycotina</taxon>
        <taxon>Agaricomycetes</taxon>
        <taxon>Agaricomycetidae</taxon>
        <taxon>Agaricales</taxon>
        <taxon>Marasmiineae</taxon>
        <taxon>Mycenaceae</taxon>
        <taxon>Mycena</taxon>
    </lineage>
</organism>
<evidence type="ECO:0000313" key="4">
    <source>
        <dbReference type="Proteomes" id="UP001218188"/>
    </source>
</evidence>
<reference evidence="3" key="1">
    <citation type="submission" date="2023-03" db="EMBL/GenBank/DDBJ databases">
        <title>Massive genome expansion in bonnet fungi (Mycena s.s.) driven by repeated elements and novel gene families across ecological guilds.</title>
        <authorList>
            <consortium name="Lawrence Berkeley National Laboratory"/>
            <person name="Harder C.B."/>
            <person name="Miyauchi S."/>
            <person name="Viragh M."/>
            <person name="Kuo A."/>
            <person name="Thoen E."/>
            <person name="Andreopoulos B."/>
            <person name="Lu D."/>
            <person name="Skrede I."/>
            <person name="Drula E."/>
            <person name="Henrissat B."/>
            <person name="Morin E."/>
            <person name="Kohler A."/>
            <person name="Barry K."/>
            <person name="LaButti K."/>
            <person name="Morin E."/>
            <person name="Salamov A."/>
            <person name="Lipzen A."/>
            <person name="Mereny Z."/>
            <person name="Hegedus B."/>
            <person name="Baldrian P."/>
            <person name="Stursova M."/>
            <person name="Weitz H."/>
            <person name="Taylor A."/>
            <person name="Grigoriev I.V."/>
            <person name="Nagy L.G."/>
            <person name="Martin F."/>
            <person name="Kauserud H."/>
        </authorList>
    </citation>
    <scope>NUCLEOTIDE SEQUENCE</scope>
    <source>
        <strain evidence="3">CBHHK200</strain>
    </source>
</reference>
<comment type="caution">
    <text evidence="3">The sequence shown here is derived from an EMBL/GenBank/DDBJ whole genome shotgun (WGS) entry which is preliminary data.</text>
</comment>
<keyword evidence="1" id="KW-0175">Coiled coil</keyword>
<keyword evidence="4" id="KW-1185">Reference proteome</keyword>
<feature type="region of interest" description="Disordered" evidence="2">
    <location>
        <begin position="269"/>
        <end position="348"/>
    </location>
</feature>
<accession>A0AAD6X535</accession>